<organism evidence="1">
    <name type="scientific">Arundo donax</name>
    <name type="common">Giant reed</name>
    <name type="synonym">Donax arundinaceus</name>
    <dbReference type="NCBI Taxonomy" id="35708"/>
    <lineage>
        <taxon>Eukaryota</taxon>
        <taxon>Viridiplantae</taxon>
        <taxon>Streptophyta</taxon>
        <taxon>Embryophyta</taxon>
        <taxon>Tracheophyta</taxon>
        <taxon>Spermatophyta</taxon>
        <taxon>Magnoliopsida</taxon>
        <taxon>Liliopsida</taxon>
        <taxon>Poales</taxon>
        <taxon>Poaceae</taxon>
        <taxon>PACMAD clade</taxon>
        <taxon>Arundinoideae</taxon>
        <taxon>Arundineae</taxon>
        <taxon>Arundo</taxon>
    </lineage>
</organism>
<dbReference type="EMBL" id="GBRH01181453">
    <property type="protein sequence ID" value="JAE16443.1"/>
    <property type="molecule type" value="Transcribed_RNA"/>
</dbReference>
<evidence type="ECO:0000313" key="1">
    <source>
        <dbReference type="EMBL" id="JAE16443.1"/>
    </source>
</evidence>
<name>A0A0A9G701_ARUDO</name>
<reference evidence="1" key="2">
    <citation type="journal article" date="2015" name="Data Brief">
        <title>Shoot transcriptome of the giant reed, Arundo donax.</title>
        <authorList>
            <person name="Barrero R.A."/>
            <person name="Guerrero F.D."/>
            <person name="Moolhuijzen P."/>
            <person name="Goolsby J.A."/>
            <person name="Tidwell J."/>
            <person name="Bellgard S.E."/>
            <person name="Bellgard M.I."/>
        </authorList>
    </citation>
    <scope>NUCLEOTIDE SEQUENCE</scope>
    <source>
        <tissue evidence="1">Shoot tissue taken approximately 20 cm above the soil surface</tissue>
    </source>
</reference>
<sequence>MQNKYHPIQTLSINFTMVELILNHQCCVSLRQHYKYKTTKL</sequence>
<accession>A0A0A9G701</accession>
<dbReference type="AlphaFoldDB" id="A0A0A9G701"/>
<protein>
    <submittedName>
        <fullName evidence="1">Uncharacterized protein</fullName>
    </submittedName>
</protein>
<proteinExistence type="predicted"/>
<reference evidence="1" key="1">
    <citation type="submission" date="2014-09" db="EMBL/GenBank/DDBJ databases">
        <authorList>
            <person name="Magalhaes I.L.F."/>
            <person name="Oliveira U."/>
            <person name="Santos F.R."/>
            <person name="Vidigal T.H.D.A."/>
            <person name="Brescovit A.D."/>
            <person name="Santos A.J."/>
        </authorList>
    </citation>
    <scope>NUCLEOTIDE SEQUENCE</scope>
    <source>
        <tissue evidence="1">Shoot tissue taken approximately 20 cm above the soil surface</tissue>
    </source>
</reference>